<accession>A0A978UBM3</accession>
<protein>
    <recommendedName>
        <fullName evidence="2">GST N-terminal domain-containing protein</fullName>
    </recommendedName>
</protein>
<evidence type="ECO:0000259" key="2">
    <source>
        <dbReference type="Pfam" id="PF13417"/>
    </source>
</evidence>
<dbReference type="Pfam" id="PF13417">
    <property type="entry name" value="GST_N_3"/>
    <property type="match status" value="1"/>
</dbReference>
<feature type="domain" description="GST N-terminal" evidence="2">
    <location>
        <begin position="221"/>
        <end position="289"/>
    </location>
</feature>
<organism evidence="3 4">
    <name type="scientific">Ziziphus jujuba var. spinosa</name>
    <dbReference type="NCBI Taxonomy" id="714518"/>
    <lineage>
        <taxon>Eukaryota</taxon>
        <taxon>Viridiplantae</taxon>
        <taxon>Streptophyta</taxon>
        <taxon>Embryophyta</taxon>
        <taxon>Tracheophyta</taxon>
        <taxon>Spermatophyta</taxon>
        <taxon>Magnoliopsida</taxon>
        <taxon>eudicotyledons</taxon>
        <taxon>Gunneridae</taxon>
        <taxon>Pentapetalae</taxon>
        <taxon>rosids</taxon>
        <taxon>fabids</taxon>
        <taxon>Rosales</taxon>
        <taxon>Rhamnaceae</taxon>
        <taxon>Paliureae</taxon>
        <taxon>Ziziphus</taxon>
    </lineage>
</organism>
<dbReference type="Proteomes" id="UP000813462">
    <property type="component" value="Unassembled WGS sequence"/>
</dbReference>
<feature type="region of interest" description="Disordered" evidence="1">
    <location>
        <begin position="1"/>
        <end position="67"/>
    </location>
</feature>
<evidence type="ECO:0000313" key="3">
    <source>
        <dbReference type="EMBL" id="KAH7512166.1"/>
    </source>
</evidence>
<reference evidence="3" key="1">
    <citation type="journal article" date="2021" name="Front. Plant Sci.">
        <title>Chromosome-Scale Genome Assembly for Chinese Sour Jujube and Insights Into Its Genome Evolution and Domestication Signature.</title>
        <authorList>
            <person name="Shen L.-Y."/>
            <person name="Luo H."/>
            <person name="Wang X.-L."/>
            <person name="Wang X.-M."/>
            <person name="Qiu X.-J."/>
            <person name="Liu H."/>
            <person name="Zhou S.-S."/>
            <person name="Jia K.-H."/>
            <person name="Nie S."/>
            <person name="Bao Y.-T."/>
            <person name="Zhang R.-G."/>
            <person name="Yun Q.-Z."/>
            <person name="Chai Y.-H."/>
            <person name="Lu J.-Y."/>
            <person name="Li Y."/>
            <person name="Zhao S.-W."/>
            <person name="Mao J.-F."/>
            <person name="Jia S.-G."/>
            <person name="Mao Y.-M."/>
        </authorList>
    </citation>
    <scope>NUCLEOTIDE SEQUENCE</scope>
    <source>
        <strain evidence="3">AT0</strain>
        <tissue evidence="3">Leaf</tissue>
    </source>
</reference>
<proteinExistence type="predicted"/>
<dbReference type="GO" id="GO:0009507">
    <property type="term" value="C:chloroplast"/>
    <property type="evidence" value="ECO:0007669"/>
    <property type="project" value="TreeGrafter"/>
</dbReference>
<comment type="caution">
    <text evidence="3">The sequence shown here is derived from an EMBL/GenBank/DDBJ whole genome shotgun (WGS) entry which is preliminary data.</text>
</comment>
<dbReference type="SUPFAM" id="SSF52833">
    <property type="entry name" value="Thioredoxin-like"/>
    <property type="match status" value="1"/>
</dbReference>
<gene>
    <name evidence="3" type="ORF">FEM48_Zijuj12G0061700</name>
</gene>
<dbReference type="EMBL" id="JAEACU010000012">
    <property type="protein sequence ID" value="KAH7512166.1"/>
    <property type="molecule type" value="Genomic_DNA"/>
</dbReference>
<dbReference type="InterPro" id="IPR004045">
    <property type="entry name" value="Glutathione_S-Trfase_N"/>
</dbReference>
<dbReference type="Gene3D" id="3.40.30.10">
    <property type="entry name" value="Glutaredoxin"/>
    <property type="match status" value="1"/>
</dbReference>
<evidence type="ECO:0000313" key="4">
    <source>
        <dbReference type="Proteomes" id="UP000813462"/>
    </source>
</evidence>
<dbReference type="InterPro" id="IPR036249">
    <property type="entry name" value="Thioredoxin-like_sf"/>
</dbReference>
<dbReference type="PANTHER" id="PTHR45288:SF1">
    <property type="entry name" value="THIOREDOXIN FAMILY PROTEIN"/>
    <property type="match status" value="1"/>
</dbReference>
<name>A0A978UBM3_ZIZJJ</name>
<evidence type="ECO:0000256" key="1">
    <source>
        <dbReference type="SAM" id="MobiDB-lite"/>
    </source>
</evidence>
<sequence length="349" mass="39325">MATALRLLPSPILPQFSSSRQRPKTTSSFILSIRASSAPSSSEKPEGSTSVKAKEEEKLESFSFAPPPNFKTPEPKTFGVRPDKSGDIFGASLALFFRLGTGVFVDGYSATFIPKDEYPPDQYALEVSGYKVKETSKLGPRPEKPIEIYEFEGLTFSCDFPPKYTHYNGIHSCPFCRKLFNLCKVHLDVGWFIMYVFGQFDYMYLNIYAVLFLYFNILNAPHYTQVREIVSVLDIDVLFYPCPKNGPNFRPKVAEMGGKQQFPYMVDPNTGASMYESDDIIKYLVGKYGVDPPFANMSVSCARGSAKRQILYNETGRFQAPYLLDPNTGIKMFESAEIVEYLLATYAIQ</sequence>
<dbReference type="PANTHER" id="PTHR45288">
    <property type="entry name" value="THIOREDOXIN FAMILY PROTEIN"/>
    <property type="match status" value="1"/>
</dbReference>
<dbReference type="AlphaFoldDB" id="A0A978UBM3"/>
<feature type="compositionally biased region" description="Polar residues" evidence="1">
    <location>
        <begin position="15"/>
        <end position="30"/>
    </location>
</feature>